<feature type="compositionally biased region" description="Basic and acidic residues" evidence="1">
    <location>
        <begin position="247"/>
        <end position="261"/>
    </location>
</feature>
<proteinExistence type="predicted"/>
<feature type="compositionally biased region" description="Polar residues" evidence="1">
    <location>
        <begin position="155"/>
        <end position="173"/>
    </location>
</feature>
<accession>A0ABU6YR49</accession>
<organism evidence="2 3">
    <name type="scientific">Stylosanthes scabra</name>
    <dbReference type="NCBI Taxonomy" id="79078"/>
    <lineage>
        <taxon>Eukaryota</taxon>
        <taxon>Viridiplantae</taxon>
        <taxon>Streptophyta</taxon>
        <taxon>Embryophyta</taxon>
        <taxon>Tracheophyta</taxon>
        <taxon>Spermatophyta</taxon>
        <taxon>Magnoliopsida</taxon>
        <taxon>eudicotyledons</taxon>
        <taxon>Gunneridae</taxon>
        <taxon>Pentapetalae</taxon>
        <taxon>rosids</taxon>
        <taxon>fabids</taxon>
        <taxon>Fabales</taxon>
        <taxon>Fabaceae</taxon>
        <taxon>Papilionoideae</taxon>
        <taxon>50 kb inversion clade</taxon>
        <taxon>dalbergioids sensu lato</taxon>
        <taxon>Dalbergieae</taxon>
        <taxon>Pterocarpus clade</taxon>
        <taxon>Stylosanthes</taxon>
    </lineage>
</organism>
<feature type="non-terminal residue" evidence="2">
    <location>
        <position position="1"/>
    </location>
</feature>
<comment type="caution">
    <text evidence="2">The sequence shown here is derived from an EMBL/GenBank/DDBJ whole genome shotgun (WGS) entry which is preliminary data.</text>
</comment>
<feature type="region of interest" description="Disordered" evidence="1">
    <location>
        <begin position="146"/>
        <end position="173"/>
    </location>
</feature>
<evidence type="ECO:0000313" key="3">
    <source>
        <dbReference type="Proteomes" id="UP001341840"/>
    </source>
</evidence>
<evidence type="ECO:0000313" key="2">
    <source>
        <dbReference type="EMBL" id="MED6211835.1"/>
    </source>
</evidence>
<name>A0ABU6YR49_9FABA</name>
<sequence length="284" mass="32575">YKDSGLRVFTTGKWNPNLKLDYLVAIHLIYENFAKCSGLTPTHETLGPVNAQLHRTITHFILPQRGSYHRVTYLDTLVLFALTQHIPISFAHLMIRHMYECVKSDKHAALPYGMFLSKFFIVSGVDLSKESYYEVKSFLKGDGGIKKTKGRSTKEQTSSAASRSSQGPETSTNKKIKKLVKIVKELMDEVSGLVNMMMSFSKNRQNQEASHHCDLTNIKKLMEMTAHDLQELEKDIYNSEVDDEEEADHKEEEEPEDSDARLSHNYCGKLFTFDLYYLRMTVMT</sequence>
<dbReference type="Proteomes" id="UP001341840">
    <property type="component" value="Unassembled WGS sequence"/>
</dbReference>
<dbReference type="EMBL" id="JASCZI010242695">
    <property type="protein sequence ID" value="MED6211835.1"/>
    <property type="molecule type" value="Genomic_DNA"/>
</dbReference>
<evidence type="ECO:0000256" key="1">
    <source>
        <dbReference type="SAM" id="MobiDB-lite"/>
    </source>
</evidence>
<feature type="region of interest" description="Disordered" evidence="1">
    <location>
        <begin position="241"/>
        <end position="261"/>
    </location>
</feature>
<reference evidence="2 3" key="1">
    <citation type="journal article" date="2023" name="Plants (Basel)">
        <title>Bridging the Gap: Combining Genomics and Transcriptomics Approaches to Understand Stylosanthes scabra, an Orphan Legume from the Brazilian Caatinga.</title>
        <authorList>
            <person name="Ferreira-Neto J.R.C."/>
            <person name="da Silva M.D."/>
            <person name="Binneck E."/>
            <person name="de Melo N.F."/>
            <person name="da Silva R.H."/>
            <person name="de Melo A.L.T.M."/>
            <person name="Pandolfi V."/>
            <person name="Bustamante F.O."/>
            <person name="Brasileiro-Vidal A.C."/>
            <person name="Benko-Iseppon A.M."/>
        </authorList>
    </citation>
    <scope>NUCLEOTIDE SEQUENCE [LARGE SCALE GENOMIC DNA]</scope>
    <source>
        <tissue evidence="2">Leaves</tissue>
    </source>
</reference>
<keyword evidence="3" id="KW-1185">Reference proteome</keyword>
<gene>
    <name evidence="2" type="ORF">PIB30_077392</name>
</gene>
<protein>
    <submittedName>
        <fullName evidence="2">Uncharacterized protein</fullName>
    </submittedName>
</protein>